<keyword evidence="4 7" id="KW-1133">Transmembrane helix</keyword>
<evidence type="ECO:0000256" key="6">
    <source>
        <dbReference type="SAM" id="MobiDB-lite"/>
    </source>
</evidence>
<dbReference type="KEGG" id="kdj:28966122"/>
<protein>
    <submittedName>
        <fullName evidence="8">Uncharacterized protein</fullName>
    </submittedName>
</protein>
<dbReference type="GO" id="GO:0016020">
    <property type="term" value="C:membrane"/>
    <property type="evidence" value="ECO:0007669"/>
    <property type="project" value="UniProtKB-SubCell"/>
</dbReference>
<keyword evidence="5 7" id="KW-0472">Membrane</keyword>
<accession>A0AAJ8KK42</accession>
<comment type="subcellular location">
    <subcellularLocation>
        <location evidence="1">Membrane</location>
        <topology evidence="1">Multi-pass membrane protein</topology>
    </subcellularLocation>
</comment>
<feature type="transmembrane region" description="Helical" evidence="7">
    <location>
        <begin position="163"/>
        <end position="185"/>
    </location>
</feature>
<proteinExistence type="predicted"/>
<reference evidence="8" key="1">
    <citation type="submission" date="2013-07" db="EMBL/GenBank/DDBJ databases">
        <authorList>
            <consortium name="The Broad Institute Genome Sequencing Platform"/>
            <person name="Cuomo C."/>
            <person name="Litvintseva A."/>
            <person name="Chen Y."/>
            <person name="Heitman J."/>
            <person name="Sun S."/>
            <person name="Springer D."/>
            <person name="Dromer F."/>
            <person name="Young S.K."/>
            <person name="Zeng Q."/>
            <person name="Gargeya S."/>
            <person name="Fitzgerald M."/>
            <person name="Abouelleil A."/>
            <person name="Alvarado L."/>
            <person name="Berlin A.M."/>
            <person name="Chapman S.B."/>
            <person name="Dewar J."/>
            <person name="Goldberg J."/>
            <person name="Griggs A."/>
            <person name="Gujja S."/>
            <person name="Hansen M."/>
            <person name="Howarth C."/>
            <person name="Imamovic A."/>
            <person name="Larimer J."/>
            <person name="McCowan C."/>
            <person name="Murphy C."/>
            <person name="Pearson M."/>
            <person name="Priest M."/>
            <person name="Roberts A."/>
            <person name="Saif S."/>
            <person name="Shea T."/>
            <person name="Sykes S."/>
            <person name="Wortman J."/>
            <person name="Nusbaum C."/>
            <person name="Birren B."/>
        </authorList>
    </citation>
    <scope>NUCLEOTIDE SEQUENCE</scope>
    <source>
        <strain evidence="8">CBS 10117</strain>
    </source>
</reference>
<dbReference type="GO" id="GO:0022857">
    <property type="term" value="F:transmembrane transporter activity"/>
    <property type="evidence" value="ECO:0007669"/>
    <property type="project" value="TreeGrafter"/>
</dbReference>
<evidence type="ECO:0000313" key="8">
    <source>
        <dbReference type="EMBL" id="WWC59847.1"/>
    </source>
</evidence>
<evidence type="ECO:0000256" key="1">
    <source>
        <dbReference type="ARBA" id="ARBA00004141"/>
    </source>
</evidence>
<dbReference type="PANTHER" id="PTHR43791">
    <property type="entry name" value="PERMEASE-RELATED"/>
    <property type="match status" value="1"/>
</dbReference>
<feature type="transmembrane region" description="Helical" evidence="7">
    <location>
        <begin position="131"/>
        <end position="151"/>
    </location>
</feature>
<gene>
    <name evidence="8" type="ORF">I303_102409</name>
</gene>
<dbReference type="PANTHER" id="PTHR43791:SF36">
    <property type="entry name" value="TRANSPORTER, PUTATIVE (AFU_ORTHOLOGUE AFUA_6G08340)-RELATED"/>
    <property type="match status" value="1"/>
</dbReference>
<keyword evidence="3 7" id="KW-0812">Transmembrane</keyword>
<evidence type="ECO:0000256" key="7">
    <source>
        <dbReference type="SAM" id="Phobius"/>
    </source>
</evidence>
<dbReference type="SUPFAM" id="SSF103473">
    <property type="entry name" value="MFS general substrate transporter"/>
    <property type="match status" value="1"/>
</dbReference>
<dbReference type="InterPro" id="IPR036259">
    <property type="entry name" value="MFS_trans_sf"/>
</dbReference>
<keyword evidence="9" id="KW-1185">Reference proteome</keyword>
<evidence type="ECO:0000256" key="4">
    <source>
        <dbReference type="ARBA" id="ARBA00022989"/>
    </source>
</evidence>
<name>A0AAJ8KK42_9TREE</name>
<feature type="transmembrane region" description="Helical" evidence="7">
    <location>
        <begin position="73"/>
        <end position="96"/>
    </location>
</feature>
<evidence type="ECO:0000313" key="9">
    <source>
        <dbReference type="Proteomes" id="UP000078595"/>
    </source>
</evidence>
<dbReference type="Proteomes" id="UP000078595">
    <property type="component" value="Chromosome 3"/>
</dbReference>
<evidence type="ECO:0000256" key="3">
    <source>
        <dbReference type="ARBA" id="ARBA00022692"/>
    </source>
</evidence>
<dbReference type="AlphaFoldDB" id="A0AAJ8KK42"/>
<organism evidence="8 9">
    <name type="scientific">Kwoniella dejecticola CBS 10117</name>
    <dbReference type="NCBI Taxonomy" id="1296121"/>
    <lineage>
        <taxon>Eukaryota</taxon>
        <taxon>Fungi</taxon>
        <taxon>Dikarya</taxon>
        <taxon>Basidiomycota</taxon>
        <taxon>Agaricomycotina</taxon>
        <taxon>Tremellomycetes</taxon>
        <taxon>Tremellales</taxon>
        <taxon>Cryptococcaceae</taxon>
        <taxon>Kwoniella</taxon>
    </lineage>
</organism>
<feature type="transmembrane region" description="Helical" evidence="7">
    <location>
        <begin position="41"/>
        <end position="61"/>
    </location>
</feature>
<reference evidence="8" key="2">
    <citation type="submission" date="2024-02" db="EMBL/GenBank/DDBJ databases">
        <title>Comparative genomics of Cryptococcus and Kwoniella reveals pathogenesis evolution and contrasting modes of karyotype evolution via chromosome fusion or intercentromeric recombination.</title>
        <authorList>
            <person name="Coelho M.A."/>
            <person name="David-Palma M."/>
            <person name="Shea T."/>
            <person name="Bowers K."/>
            <person name="McGinley-Smith S."/>
            <person name="Mohammad A.W."/>
            <person name="Gnirke A."/>
            <person name="Yurkov A.M."/>
            <person name="Nowrousian M."/>
            <person name="Sun S."/>
            <person name="Cuomo C.A."/>
            <person name="Heitman J."/>
        </authorList>
    </citation>
    <scope>NUCLEOTIDE SEQUENCE</scope>
    <source>
        <strain evidence="8">CBS 10117</strain>
    </source>
</reference>
<dbReference type="Gene3D" id="1.20.1250.20">
    <property type="entry name" value="MFS general substrate transporter like domains"/>
    <property type="match status" value="1"/>
</dbReference>
<evidence type="ECO:0000256" key="2">
    <source>
        <dbReference type="ARBA" id="ARBA00022448"/>
    </source>
</evidence>
<keyword evidence="2" id="KW-0813">Transport</keyword>
<dbReference type="RefSeq" id="XP_065824610.1">
    <property type="nucleotide sequence ID" value="XM_065968538.1"/>
</dbReference>
<dbReference type="EMBL" id="CP144532">
    <property type="protein sequence ID" value="WWC59847.1"/>
    <property type="molecule type" value="Genomic_DNA"/>
</dbReference>
<dbReference type="GeneID" id="28966122"/>
<feature type="region of interest" description="Disordered" evidence="6">
    <location>
        <begin position="191"/>
        <end position="221"/>
    </location>
</feature>
<sequence length="221" mass="23830">MDNAAPYKILRFPNSPLPCVKGYSYLANPVRGRTRVLWQQIIPALMNMCQQITGAALSAYLPTFTSENGFKGATAQIATLAPYGSAAVVMIIFSYFSDRMKNRTGVGHYVCTPLIVTWQAHNAGNESRRAVAVPGAVSLAQAVAVGSGYLFPSTDSPKYTMGSAVILALSCAGAGFTGLYQFLVWRENRKRDEREGGPPAPDFKPDTATYADDAPGFRYLG</sequence>
<evidence type="ECO:0000256" key="5">
    <source>
        <dbReference type="ARBA" id="ARBA00023136"/>
    </source>
</evidence>